<gene>
    <name evidence="5" type="ORF">SAMN04487779_105410</name>
</gene>
<feature type="domain" description="PAS" evidence="3">
    <location>
        <begin position="94"/>
        <end position="139"/>
    </location>
</feature>
<accession>A0A1G7DWE0</accession>
<feature type="coiled-coil region" evidence="1">
    <location>
        <begin position="11"/>
        <end position="38"/>
    </location>
</feature>
<dbReference type="PROSITE" id="PS50113">
    <property type="entry name" value="PAC"/>
    <property type="match status" value="1"/>
</dbReference>
<dbReference type="SUPFAM" id="SSF55785">
    <property type="entry name" value="PYP-like sensor domain (PAS domain)"/>
    <property type="match status" value="1"/>
</dbReference>
<keyword evidence="6" id="KW-1185">Reference proteome</keyword>
<dbReference type="EMBL" id="FMZX01000054">
    <property type="protein sequence ID" value="SDE55496.1"/>
    <property type="molecule type" value="Genomic_DNA"/>
</dbReference>
<dbReference type="CDD" id="cd00130">
    <property type="entry name" value="PAS"/>
    <property type="match status" value="1"/>
</dbReference>
<dbReference type="AlphaFoldDB" id="A0A1G7DWE0"/>
<evidence type="ECO:0000259" key="4">
    <source>
        <dbReference type="PROSITE" id="PS50113"/>
    </source>
</evidence>
<evidence type="ECO:0000313" key="5">
    <source>
        <dbReference type="EMBL" id="SDE55496.1"/>
    </source>
</evidence>
<dbReference type="InterPro" id="IPR000700">
    <property type="entry name" value="PAS-assoc_C"/>
</dbReference>
<dbReference type="InterPro" id="IPR035965">
    <property type="entry name" value="PAS-like_dom_sf"/>
</dbReference>
<dbReference type="InterPro" id="IPR000014">
    <property type="entry name" value="PAS"/>
</dbReference>
<dbReference type="RefSeq" id="WP_218128094.1">
    <property type="nucleotide sequence ID" value="NZ_FMZX01000054.1"/>
</dbReference>
<protein>
    <submittedName>
        <fullName evidence="5">PAS domain S-box-containing protein</fullName>
    </submittedName>
</protein>
<keyword evidence="1" id="KW-0175">Coiled coil</keyword>
<dbReference type="Gene3D" id="3.30.450.20">
    <property type="entry name" value="PAS domain"/>
    <property type="match status" value="1"/>
</dbReference>
<organism evidence="5 6">
    <name type="scientific">Belnapia rosea</name>
    <dbReference type="NCBI Taxonomy" id="938405"/>
    <lineage>
        <taxon>Bacteria</taxon>
        <taxon>Pseudomonadati</taxon>
        <taxon>Pseudomonadota</taxon>
        <taxon>Alphaproteobacteria</taxon>
        <taxon>Acetobacterales</taxon>
        <taxon>Roseomonadaceae</taxon>
        <taxon>Belnapia</taxon>
    </lineage>
</organism>
<dbReference type="NCBIfam" id="TIGR00229">
    <property type="entry name" value="sensory_box"/>
    <property type="match status" value="1"/>
</dbReference>
<name>A0A1G7DWE0_9PROT</name>
<proteinExistence type="predicted"/>
<evidence type="ECO:0000256" key="1">
    <source>
        <dbReference type="SAM" id="Coils"/>
    </source>
</evidence>
<evidence type="ECO:0000313" key="6">
    <source>
        <dbReference type="Proteomes" id="UP000198925"/>
    </source>
</evidence>
<feature type="domain" description="PAC" evidence="4">
    <location>
        <begin position="169"/>
        <end position="221"/>
    </location>
</feature>
<dbReference type="Proteomes" id="UP000198925">
    <property type="component" value="Unassembled WGS sequence"/>
</dbReference>
<evidence type="ECO:0000259" key="3">
    <source>
        <dbReference type="PROSITE" id="PS50112"/>
    </source>
</evidence>
<reference evidence="5 6" key="1">
    <citation type="submission" date="2016-10" db="EMBL/GenBank/DDBJ databases">
        <authorList>
            <person name="de Groot N.N."/>
        </authorList>
    </citation>
    <scope>NUCLEOTIDE SEQUENCE [LARGE SCALE GENOMIC DNA]</scope>
    <source>
        <strain evidence="5 6">CPCC 100156</strain>
    </source>
</reference>
<feature type="region of interest" description="Disordered" evidence="2">
    <location>
        <begin position="237"/>
        <end position="264"/>
    </location>
</feature>
<sequence length="264" mass="28773">MSTREPTQSDDSDLRARIAALEAENTALRAQLKGHQAAASIVGAERDAGRARAQEQASAGTADRLALGTLEQANAALRLVNAELTESRAAHHAGEQRMLLILESATDFAIITTNLDGHVTGWNSGARNIFGWDEAEVLGGGAEVIWTPADLAAGAPEAEMRSAREQGRAADERWHLRRDGSRFWASGLMTPMRDGAGTLLGYLKILRDRTGRRAVEAALRESENRFRTLAESRASQAAWRRRGAGSRKAAPTRRGATWKWRARR</sequence>
<dbReference type="PROSITE" id="PS50112">
    <property type="entry name" value="PAS"/>
    <property type="match status" value="1"/>
</dbReference>
<dbReference type="Pfam" id="PF13426">
    <property type="entry name" value="PAS_9"/>
    <property type="match status" value="1"/>
</dbReference>
<dbReference type="SMART" id="SM00091">
    <property type="entry name" value="PAS"/>
    <property type="match status" value="1"/>
</dbReference>
<evidence type="ECO:0000256" key="2">
    <source>
        <dbReference type="SAM" id="MobiDB-lite"/>
    </source>
</evidence>